<evidence type="ECO:0000313" key="3">
    <source>
        <dbReference type="Proteomes" id="UP000614490"/>
    </source>
</evidence>
<keyword evidence="1" id="KW-1133">Transmembrane helix</keyword>
<comment type="caution">
    <text evidence="2">The sequence shown here is derived from an EMBL/GenBank/DDBJ whole genome shotgun (WGS) entry which is preliminary data.</text>
</comment>
<organism evidence="2 3">
    <name type="scientific">Halobacillus yeomjeoni</name>
    <dbReference type="NCBI Taxonomy" id="311194"/>
    <lineage>
        <taxon>Bacteria</taxon>
        <taxon>Bacillati</taxon>
        <taxon>Bacillota</taxon>
        <taxon>Bacilli</taxon>
        <taxon>Bacillales</taxon>
        <taxon>Bacillaceae</taxon>
        <taxon>Halobacillus</taxon>
    </lineage>
</organism>
<evidence type="ECO:0000313" key="2">
    <source>
        <dbReference type="EMBL" id="MBH0231610.1"/>
    </source>
</evidence>
<accession>A0A931HYA3</accession>
<dbReference type="EMBL" id="JADZSC010000004">
    <property type="protein sequence ID" value="MBH0231610.1"/>
    <property type="molecule type" value="Genomic_DNA"/>
</dbReference>
<dbReference type="AlphaFoldDB" id="A0A931HYA3"/>
<evidence type="ECO:0000256" key="1">
    <source>
        <dbReference type="SAM" id="Phobius"/>
    </source>
</evidence>
<gene>
    <name evidence="2" type="ORF">H0267_15475</name>
</gene>
<name>A0A931HYA3_9BACI</name>
<proteinExistence type="predicted"/>
<keyword evidence="1" id="KW-0812">Transmembrane</keyword>
<keyword evidence="1" id="KW-0472">Membrane</keyword>
<reference evidence="2 3" key="1">
    <citation type="journal article" date="2005" name="Int. J. Syst. Evol. Microbiol.">
        <title>Halobacillus yeomjeoni sp. nov., isolated from a marine solar saltern in Korea.</title>
        <authorList>
            <person name="Yoon J.H."/>
            <person name="Kang S.J."/>
            <person name="Lee C.H."/>
            <person name="Oh H.W."/>
            <person name="Oh T.K."/>
        </authorList>
    </citation>
    <scope>NUCLEOTIDE SEQUENCE [LARGE SCALE GENOMIC DNA]</scope>
    <source>
        <strain evidence="2 3">KCTC 3957</strain>
    </source>
</reference>
<protein>
    <submittedName>
        <fullName evidence="2">Uncharacterized protein</fullName>
    </submittedName>
</protein>
<dbReference type="Proteomes" id="UP000614490">
    <property type="component" value="Unassembled WGS sequence"/>
</dbReference>
<dbReference type="RefSeq" id="WP_197318247.1">
    <property type="nucleotide sequence ID" value="NZ_JADZSC010000004.1"/>
</dbReference>
<sequence>MGCCSPNYHKQVEEQEEQINDQGSERIPLWLKLSSGIIVLAAIGFYIF</sequence>
<feature type="transmembrane region" description="Helical" evidence="1">
    <location>
        <begin position="29"/>
        <end position="47"/>
    </location>
</feature>
<keyword evidence="3" id="KW-1185">Reference proteome</keyword>